<dbReference type="InterPro" id="IPR015943">
    <property type="entry name" value="WD40/YVTN_repeat-like_dom_sf"/>
</dbReference>
<dbReference type="GO" id="GO:0006283">
    <property type="term" value="P:transcription-coupled nucleotide-excision repair"/>
    <property type="evidence" value="ECO:0007669"/>
    <property type="project" value="InterPro"/>
</dbReference>
<proteinExistence type="predicted"/>
<evidence type="ECO:0000256" key="2">
    <source>
        <dbReference type="ARBA" id="ARBA00022737"/>
    </source>
</evidence>
<dbReference type="GO" id="GO:0000109">
    <property type="term" value="C:nucleotide-excision repair complex"/>
    <property type="evidence" value="ECO:0007669"/>
    <property type="project" value="TreeGrafter"/>
</dbReference>
<feature type="repeat" description="WD" evidence="3">
    <location>
        <begin position="89"/>
        <end position="125"/>
    </location>
</feature>
<name>A0A0A8ZE24_ARUDO</name>
<reference evidence="5" key="1">
    <citation type="submission" date="2014-09" db="EMBL/GenBank/DDBJ databases">
        <authorList>
            <person name="Magalhaes I.L.F."/>
            <person name="Oliveira U."/>
            <person name="Santos F.R."/>
            <person name="Vidigal T.H.D.A."/>
            <person name="Brescovit A.D."/>
            <person name="Santos A.J."/>
        </authorList>
    </citation>
    <scope>NUCLEOTIDE SEQUENCE</scope>
    <source>
        <tissue evidence="5">Shoot tissue taken approximately 20 cm above the soil surface</tissue>
    </source>
</reference>
<dbReference type="PROSITE" id="PS00678">
    <property type="entry name" value="WD_REPEATS_1"/>
    <property type="match status" value="1"/>
</dbReference>
<keyword evidence="2" id="KW-0677">Repeat</keyword>
<dbReference type="GO" id="GO:0000209">
    <property type="term" value="P:protein polyubiquitination"/>
    <property type="evidence" value="ECO:0007669"/>
    <property type="project" value="TreeGrafter"/>
</dbReference>
<feature type="region of interest" description="Disordered" evidence="4">
    <location>
        <begin position="42"/>
        <end position="87"/>
    </location>
</feature>
<dbReference type="AlphaFoldDB" id="A0A0A8ZE24"/>
<reference evidence="5" key="2">
    <citation type="journal article" date="2015" name="Data Brief">
        <title>Shoot transcriptome of the giant reed, Arundo donax.</title>
        <authorList>
            <person name="Barrero R.A."/>
            <person name="Guerrero F.D."/>
            <person name="Moolhuijzen P."/>
            <person name="Goolsby J.A."/>
            <person name="Tidwell J."/>
            <person name="Bellgard S.E."/>
            <person name="Bellgard M.I."/>
        </authorList>
    </citation>
    <scope>NUCLEOTIDE SEQUENCE</scope>
    <source>
        <tissue evidence="5">Shoot tissue taken approximately 20 cm above the soil surface</tissue>
    </source>
</reference>
<dbReference type="GO" id="GO:0043161">
    <property type="term" value="P:proteasome-mediated ubiquitin-dependent protein catabolic process"/>
    <property type="evidence" value="ECO:0007669"/>
    <property type="project" value="TreeGrafter"/>
</dbReference>
<evidence type="ECO:0000313" key="5">
    <source>
        <dbReference type="EMBL" id="JAD37619.1"/>
    </source>
</evidence>
<dbReference type="PANTHER" id="PTHR46202">
    <property type="entry name" value="DNA EXCISION REPAIR PROTEIN ERCC-8"/>
    <property type="match status" value="1"/>
</dbReference>
<dbReference type="InterPro" id="IPR019775">
    <property type="entry name" value="WD40_repeat_CS"/>
</dbReference>
<dbReference type="InterPro" id="IPR001680">
    <property type="entry name" value="WD40_rpt"/>
</dbReference>
<dbReference type="EMBL" id="GBRH01260276">
    <property type="protein sequence ID" value="JAD37619.1"/>
    <property type="molecule type" value="Transcribed_RNA"/>
</dbReference>
<dbReference type="GO" id="GO:0031464">
    <property type="term" value="C:Cul4A-RING E3 ubiquitin ligase complex"/>
    <property type="evidence" value="ECO:0007669"/>
    <property type="project" value="TreeGrafter"/>
</dbReference>
<evidence type="ECO:0000256" key="4">
    <source>
        <dbReference type="SAM" id="MobiDB-lite"/>
    </source>
</evidence>
<organism evidence="5">
    <name type="scientific">Arundo donax</name>
    <name type="common">Giant reed</name>
    <name type="synonym">Donax arundinaceus</name>
    <dbReference type="NCBI Taxonomy" id="35708"/>
    <lineage>
        <taxon>Eukaryota</taxon>
        <taxon>Viridiplantae</taxon>
        <taxon>Streptophyta</taxon>
        <taxon>Embryophyta</taxon>
        <taxon>Tracheophyta</taxon>
        <taxon>Spermatophyta</taxon>
        <taxon>Magnoliopsida</taxon>
        <taxon>Liliopsida</taxon>
        <taxon>Poales</taxon>
        <taxon>Poaceae</taxon>
        <taxon>PACMAD clade</taxon>
        <taxon>Arundinoideae</taxon>
        <taxon>Arundineae</taxon>
        <taxon>Arundo</taxon>
    </lineage>
</organism>
<keyword evidence="1 3" id="KW-0853">WD repeat</keyword>
<dbReference type="PANTHER" id="PTHR46202:SF1">
    <property type="entry name" value="DNA EXCISION REPAIR PROTEIN ERCC-8"/>
    <property type="match status" value="1"/>
</dbReference>
<dbReference type="Gene3D" id="2.130.10.10">
    <property type="entry name" value="YVTN repeat-like/Quinoprotein amine dehydrogenase"/>
    <property type="match status" value="1"/>
</dbReference>
<evidence type="ECO:0000256" key="3">
    <source>
        <dbReference type="PROSITE-ProRule" id="PRU00221"/>
    </source>
</evidence>
<dbReference type="PROSITE" id="PS50294">
    <property type="entry name" value="WD_REPEATS_REGION"/>
    <property type="match status" value="1"/>
</dbReference>
<dbReference type="InterPro" id="IPR042238">
    <property type="entry name" value="Rad28/ERCC8/Ckn1/ATCSA-1"/>
</dbReference>
<dbReference type="PROSITE" id="PS50082">
    <property type="entry name" value="WD_REPEATS_2"/>
    <property type="match status" value="1"/>
</dbReference>
<accession>A0A0A8ZE24</accession>
<evidence type="ECO:0000256" key="1">
    <source>
        <dbReference type="ARBA" id="ARBA00022574"/>
    </source>
</evidence>
<sequence>MEQYVFGTLDELDAFVFWISHGLSLEGGLLFWKDHMDSLGSSPSARSHSAQKRTNSSKNSPNLRKSQNLTHGQMQQRLHPGLSSSQNRATAHYGAVTGLRTTTDGMHLLSSGSDSRLELWDIDSGCNTLDWQAITVSCH</sequence>
<protein>
    <submittedName>
        <fullName evidence="5">Uncharacterized protein</fullName>
    </submittedName>
</protein>